<organism evidence="2 3">
    <name type="scientific">Catenulispora subtropica</name>
    <dbReference type="NCBI Taxonomy" id="450798"/>
    <lineage>
        <taxon>Bacteria</taxon>
        <taxon>Bacillati</taxon>
        <taxon>Actinomycetota</taxon>
        <taxon>Actinomycetes</taxon>
        <taxon>Catenulisporales</taxon>
        <taxon>Catenulisporaceae</taxon>
        <taxon>Catenulispora</taxon>
    </lineage>
</organism>
<name>A0ABN2RGI0_9ACTN</name>
<dbReference type="EMBL" id="BAAAQM010000014">
    <property type="protein sequence ID" value="GAA1968686.1"/>
    <property type="molecule type" value="Genomic_DNA"/>
</dbReference>
<comment type="caution">
    <text evidence="2">The sequence shown here is derived from an EMBL/GenBank/DDBJ whole genome shotgun (WGS) entry which is preliminary data.</text>
</comment>
<feature type="domain" description="DUF6985" evidence="1">
    <location>
        <begin position="6"/>
        <end position="161"/>
    </location>
</feature>
<protein>
    <recommendedName>
        <fullName evidence="1">DUF6985 domain-containing protein</fullName>
    </recommendedName>
</protein>
<dbReference type="InterPro" id="IPR054254">
    <property type="entry name" value="DUF6985"/>
</dbReference>
<sequence>MEIPGLGSVEADDETYISHPVTVPVLDYNEVEFFVEGYDDDDAPEDFHDAIEAFLALDESALQAASKTVFAYYEDVRAAFEADGPHEQVDPDDDPAEIVDIAGPDDVWEHVQLGVEATIAREADGDEVCVTVQCGCDWDRERGLLLEFRGGREVSKAGPGEG</sequence>
<dbReference type="Proteomes" id="UP001499854">
    <property type="component" value="Unassembled WGS sequence"/>
</dbReference>
<accession>A0ABN2RGI0</accession>
<evidence type="ECO:0000313" key="2">
    <source>
        <dbReference type="EMBL" id="GAA1968686.1"/>
    </source>
</evidence>
<reference evidence="2 3" key="1">
    <citation type="journal article" date="2019" name="Int. J. Syst. Evol. Microbiol.">
        <title>The Global Catalogue of Microorganisms (GCM) 10K type strain sequencing project: providing services to taxonomists for standard genome sequencing and annotation.</title>
        <authorList>
            <consortium name="The Broad Institute Genomics Platform"/>
            <consortium name="The Broad Institute Genome Sequencing Center for Infectious Disease"/>
            <person name="Wu L."/>
            <person name="Ma J."/>
        </authorList>
    </citation>
    <scope>NUCLEOTIDE SEQUENCE [LARGE SCALE GENOMIC DNA]</scope>
    <source>
        <strain evidence="2 3">JCM 16013</strain>
    </source>
</reference>
<keyword evidence="3" id="KW-1185">Reference proteome</keyword>
<evidence type="ECO:0000259" key="1">
    <source>
        <dbReference type="Pfam" id="PF22481"/>
    </source>
</evidence>
<gene>
    <name evidence="2" type="ORF">GCM10009838_29000</name>
</gene>
<dbReference type="RefSeq" id="WP_344657521.1">
    <property type="nucleotide sequence ID" value="NZ_BAAAQM010000014.1"/>
</dbReference>
<dbReference type="Pfam" id="PF22481">
    <property type="entry name" value="DUF6985"/>
    <property type="match status" value="1"/>
</dbReference>
<evidence type="ECO:0000313" key="3">
    <source>
        <dbReference type="Proteomes" id="UP001499854"/>
    </source>
</evidence>
<proteinExistence type="predicted"/>